<keyword evidence="1" id="KW-0812">Transmembrane</keyword>
<dbReference type="PROSITE" id="PS00409">
    <property type="entry name" value="PROKAR_NTER_METHYL"/>
    <property type="match status" value="1"/>
</dbReference>
<reference evidence="2 3" key="1">
    <citation type="submission" date="2018-04" db="EMBL/GenBank/DDBJ databases">
        <title>Subsurface microbial communities from deep shales in Ohio and West Virginia, USA.</title>
        <authorList>
            <person name="Wrighton K."/>
        </authorList>
    </citation>
    <scope>NUCLEOTIDE SEQUENCE [LARGE SCALE GENOMIC DNA]</scope>
    <source>
        <strain evidence="2 3">WC1</strain>
    </source>
</reference>
<dbReference type="InterPro" id="IPR012902">
    <property type="entry name" value="N_methyl_site"/>
</dbReference>
<dbReference type="Proteomes" id="UP000244089">
    <property type="component" value="Unassembled WGS sequence"/>
</dbReference>
<dbReference type="EMBL" id="QAXS01000012">
    <property type="protein sequence ID" value="PTV99114.1"/>
    <property type="molecule type" value="Genomic_DNA"/>
</dbReference>
<protein>
    <submittedName>
        <fullName evidence="2">Prepilin-type N-terminal cleavage/methylation domain-containing protein</fullName>
    </submittedName>
</protein>
<organism evidence="2 3">
    <name type="scientific">Halanaerobium saccharolyticum</name>
    <dbReference type="NCBI Taxonomy" id="43595"/>
    <lineage>
        <taxon>Bacteria</taxon>
        <taxon>Bacillati</taxon>
        <taxon>Bacillota</taxon>
        <taxon>Clostridia</taxon>
        <taxon>Halanaerobiales</taxon>
        <taxon>Halanaerobiaceae</taxon>
        <taxon>Halanaerobium</taxon>
    </lineage>
</organism>
<keyword evidence="1" id="KW-0472">Membrane</keyword>
<evidence type="ECO:0000313" key="2">
    <source>
        <dbReference type="EMBL" id="PTV99114.1"/>
    </source>
</evidence>
<dbReference type="OrthoDB" id="2111724at2"/>
<keyword evidence="1" id="KW-1133">Transmembrane helix</keyword>
<dbReference type="AlphaFoldDB" id="A0A2T5RJZ9"/>
<name>A0A2T5RJZ9_9FIRM</name>
<dbReference type="NCBIfam" id="TIGR02532">
    <property type="entry name" value="IV_pilin_GFxxxE"/>
    <property type="match status" value="1"/>
</dbReference>
<dbReference type="RefSeq" id="WP_108139859.1">
    <property type="nucleotide sequence ID" value="NZ_QAXS01000012.1"/>
</dbReference>
<feature type="transmembrane region" description="Helical" evidence="1">
    <location>
        <begin position="20"/>
        <end position="40"/>
    </location>
</feature>
<sequence>MKFSACLRNKIKAAEGFTLLEILLVITISSLLAAVFMQLITDLYQNNSFFNLHNSWQLDGYLVLDFIAFQIKNASRVDLISSQEIDIFTYYGGEYQWLKFNVYQSGGSSSLGRAIGSSDPGFKDFGRNLALLDRIESLNFEMVASGLIKITLYLEEDGEKLTISRLIDI</sequence>
<evidence type="ECO:0000313" key="3">
    <source>
        <dbReference type="Proteomes" id="UP000244089"/>
    </source>
</evidence>
<evidence type="ECO:0000256" key="1">
    <source>
        <dbReference type="SAM" id="Phobius"/>
    </source>
</evidence>
<comment type="caution">
    <text evidence="2">The sequence shown here is derived from an EMBL/GenBank/DDBJ whole genome shotgun (WGS) entry which is preliminary data.</text>
</comment>
<proteinExistence type="predicted"/>
<accession>A0A2T5RJZ9</accession>
<gene>
    <name evidence="2" type="ORF">C8C76_11249</name>
</gene>